<evidence type="ECO:0000256" key="9">
    <source>
        <dbReference type="ARBA" id="ARBA00023136"/>
    </source>
</evidence>
<dbReference type="PROSITE" id="PS00675">
    <property type="entry name" value="SIGMA54_INTERACT_1"/>
    <property type="match status" value="1"/>
</dbReference>
<dbReference type="Gene3D" id="3.40.50.300">
    <property type="entry name" value="P-loop containing nucleotide triphosphate hydrolases"/>
    <property type="match status" value="2"/>
</dbReference>
<evidence type="ECO:0000256" key="5">
    <source>
        <dbReference type="ARBA" id="ARBA00022737"/>
    </source>
</evidence>
<dbReference type="GO" id="GO:0005524">
    <property type="term" value="F:ATP binding"/>
    <property type="evidence" value="ECO:0007669"/>
    <property type="project" value="UniProtKB-KW"/>
</dbReference>
<dbReference type="PANTHER" id="PTHR43553:SF23">
    <property type="entry name" value="ABC TRANSPORTER ATP-BINDING COMPONENT"/>
    <property type="match status" value="1"/>
</dbReference>
<dbReference type="CDD" id="cd03225">
    <property type="entry name" value="ABC_cobalt_CbiO_domain1"/>
    <property type="match status" value="1"/>
</dbReference>
<evidence type="ECO:0000256" key="3">
    <source>
        <dbReference type="ARBA" id="ARBA00022448"/>
    </source>
</evidence>
<comment type="caution">
    <text evidence="12">The sequence shown here is derived from an EMBL/GenBank/DDBJ whole genome shotgun (WGS) entry which is preliminary data.</text>
</comment>
<dbReference type="InterPro" id="IPR017871">
    <property type="entry name" value="ABC_transporter-like_CS"/>
</dbReference>
<evidence type="ECO:0000313" key="13">
    <source>
        <dbReference type="Proteomes" id="UP000713904"/>
    </source>
</evidence>
<evidence type="ECO:0000256" key="6">
    <source>
        <dbReference type="ARBA" id="ARBA00022741"/>
    </source>
</evidence>
<comment type="similarity">
    <text evidence="2">Belongs to the ABC transporter superfamily.</text>
</comment>
<dbReference type="InterPro" id="IPR027417">
    <property type="entry name" value="P-loop_NTPase"/>
</dbReference>
<keyword evidence="6" id="KW-0547">Nucleotide-binding</keyword>
<dbReference type="InterPro" id="IPR015856">
    <property type="entry name" value="ABC_transpr_CbiO/EcfA_su"/>
</dbReference>
<name>A0ABR6TKK8_9FIRM</name>
<organism evidence="12 13">
    <name type="scientific">Peptostreptococcus canis</name>
    <dbReference type="NCBI Taxonomy" id="1159213"/>
    <lineage>
        <taxon>Bacteria</taxon>
        <taxon>Bacillati</taxon>
        <taxon>Bacillota</taxon>
        <taxon>Clostridia</taxon>
        <taxon>Peptostreptococcales</taxon>
        <taxon>Peptostreptococcaceae</taxon>
        <taxon>Peptostreptococcus</taxon>
    </lineage>
</organism>
<dbReference type="InterPro" id="IPR003593">
    <property type="entry name" value="AAA+_ATPase"/>
</dbReference>
<keyword evidence="8" id="KW-1278">Translocase</keyword>
<keyword evidence="9" id="KW-0472">Membrane</keyword>
<evidence type="ECO:0000313" key="12">
    <source>
        <dbReference type="EMBL" id="MBC2575860.1"/>
    </source>
</evidence>
<protein>
    <submittedName>
        <fullName evidence="12">ABC transporter ATP-binding protein</fullName>
    </submittedName>
</protein>
<feature type="domain" description="ABC transporter" evidence="11">
    <location>
        <begin position="257"/>
        <end position="467"/>
    </location>
</feature>
<comment type="function">
    <text evidence="10">Probably part of an ABC transporter complex. Responsible for energy coupling to the transport system.</text>
</comment>
<keyword evidence="3" id="KW-0813">Transport</keyword>
<dbReference type="InterPro" id="IPR025662">
    <property type="entry name" value="Sigma_54_int_dom_ATP-bd_1"/>
</dbReference>
<dbReference type="Pfam" id="PF00005">
    <property type="entry name" value="ABC_tran"/>
    <property type="match status" value="2"/>
</dbReference>
<dbReference type="SMART" id="SM00382">
    <property type="entry name" value="AAA"/>
    <property type="match status" value="2"/>
</dbReference>
<dbReference type="PROSITE" id="PS00211">
    <property type="entry name" value="ABC_TRANSPORTER_1"/>
    <property type="match status" value="1"/>
</dbReference>
<evidence type="ECO:0000256" key="8">
    <source>
        <dbReference type="ARBA" id="ARBA00022967"/>
    </source>
</evidence>
<dbReference type="SUPFAM" id="SSF52540">
    <property type="entry name" value="P-loop containing nucleoside triphosphate hydrolases"/>
    <property type="match status" value="2"/>
</dbReference>
<dbReference type="InterPro" id="IPR003439">
    <property type="entry name" value="ABC_transporter-like_ATP-bd"/>
</dbReference>
<dbReference type="RefSeq" id="WP_185623882.1">
    <property type="nucleotide sequence ID" value="NZ_JABGBW010000002.1"/>
</dbReference>
<keyword evidence="7 12" id="KW-0067">ATP-binding</keyword>
<gene>
    <name evidence="12" type="ORF">HLB29_04090</name>
</gene>
<dbReference type="Proteomes" id="UP000713904">
    <property type="component" value="Unassembled WGS sequence"/>
</dbReference>
<dbReference type="InterPro" id="IPR050095">
    <property type="entry name" value="ECF_ABC_transporter_ATP-bd"/>
</dbReference>
<dbReference type="EMBL" id="JABGBW010000002">
    <property type="protein sequence ID" value="MBC2575860.1"/>
    <property type="molecule type" value="Genomic_DNA"/>
</dbReference>
<evidence type="ECO:0000256" key="7">
    <source>
        <dbReference type="ARBA" id="ARBA00022840"/>
    </source>
</evidence>
<proteinExistence type="inferred from homology"/>
<keyword evidence="4" id="KW-1003">Cell membrane</keyword>
<reference evidence="12 13" key="1">
    <citation type="submission" date="2020-05" db="EMBL/GenBank/DDBJ databases">
        <title>Draft genome of xy-202 and genomic insight in genome of the genus Peptostreptococcus.</title>
        <authorList>
            <person name="Zhang Z."/>
        </authorList>
    </citation>
    <scope>NUCLEOTIDE SEQUENCE [LARGE SCALE GENOMIC DNA]</scope>
    <source>
        <strain evidence="12 13">DSM 27025</strain>
    </source>
</reference>
<evidence type="ECO:0000256" key="2">
    <source>
        <dbReference type="ARBA" id="ARBA00005417"/>
    </source>
</evidence>
<evidence type="ECO:0000259" key="11">
    <source>
        <dbReference type="PROSITE" id="PS50893"/>
    </source>
</evidence>
<sequence length="471" mass="54268">MKKIEFENINFSYYNSYKKKIKNLEDISFSINAGEIILIVGDSGSGKSTLLNILNGIIPEVIEGHLEGNIKIDCKENLKIYERSLILGNVFQNPRSQFFTNNTTAELVFAMENYGFSYEEMELRLETISNKFNIKNLLNRDIFSLSSGERQFLALLTALITNPSVIVFDEPSANLDYGNAMRLKGQITDLKKERKTIIIADHRFYYLKGIIDRVFLIENKNIVEFKTEEEFSNSSYGKRVFSLFSHDFAQQKVVKSVKEKVRVRDVSYRDILENINTVFNEGEITTIVGINGSGKTTLARIISKVIKPNKGNIDIRDKLLYIMQDADFQLFGASVLKELEITSKDSKRNEEALKLLNLWHLKDKHPQSLSGGEKQRLQLAISLVSDAKVIIFDEPTSGLDKKSMERVLRLLKLLKKEKTIIIISHDYEFIRKSTDKVIYIKDSKIDKEFYLEKENIKTLNDIYGEMEAYYE</sequence>
<keyword evidence="5" id="KW-0677">Repeat</keyword>
<feature type="domain" description="ABC transporter" evidence="11">
    <location>
        <begin position="4"/>
        <end position="244"/>
    </location>
</feature>
<dbReference type="PROSITE" id="PS50893">
    <property type="entry name" value="ABC_TRANSPORTER_2"/>
    <property type="match status" value="2"/>
</dbReference>
<accession>A0ABR6TKK8</accession>
<evidence type="ECO:0000256" key="1">
    <source>
        <dbReference type="ARBA" id="ARBA00004202"/>
    </source>
</evidence>
<evidence type="ECO:0000256" key="10">
    <source>
        <dbReference type="ARBA" id="ARBA00025157"/>
    </source>
</evidence>
<dbReference type="PANTHER" id="PTHR43553">
    <property type="entry name" value="HEAVY METAL TRANSPORTER"/>
    <property type="match status" value="1"/>
</dbReference>
<keyword evidence="13" id="KW-1185">Reference proteome</keyword>
<comment type="subcellular location">
    <subcellularLocation>
        <location evidence="1">Cell membrane</location>
        <topology evidence="1">Peripheral membrane protein</topology>
    </subcellularLocation>
</comment>
<evidence type="ECO:0000256" key="4">
    <source>
        <dbReference type="ARBA" id="ARBA00022475"/>
    </source>
</evidence>